<protein>
    <submittedName>
        <fullName evidence="1">Uncharacterized protein</fullName>
    </submittedName>
</protein>
<dbReference type="EMBL" id="KV417652">
    <property type="protein sequence ID" value="KZP12138.1"/>
    <property type="molecule type" value="Genomic_DNA"/>
</dbReference>
<organism evidence="1 2">
    <name type="scientific">Athelia psychrophila</name>
    <dbReference type="NCBI Taxonomy" id="1759441"/>
    <lineage>
        <taxon>Eukaryota</taxon>
        <taxon>Fungi</taxon>
        <taxon>Dikarya</taxon>
        <taxon>Basidiomycota</taxon>
        <taxon>Agaricomycotina</taxon>
        <taxon>Agaricomycetes</taxon>
        <taxon>Agaricomycetidae</taxon>
        <taxon>Atheliales</taxon>
        <taxon>Atheliaceae</taxon>
        <taxon>Athelia</taxon>
    </lineage>
</organism>
<evidence type="ECO:0000313" key="1">
    <source>
        <dbReference type="EMBL" id="KZP12138.1"/>
    </source>
</evidence>
<dbReference type="AlphaFoldDB" id="A0A166B008"/>
<evidence type="ECO:0000313" key="2">
    <source>
        <dbReference type="Proteomes" id="UP000076532"/>
    </source>
</evidence>
<accession>A0A166B008</accession>
<keyword evidence="2" id="KW-1185">Reference proteome</keyword>
<dbReference type="Proteomes" id="UP000076532">
    <property type="component" value="Unassembled WGS sequence"/>
</dbReference>
<gene>
    <name evidence="1" type="ORF">FIBSPDRAFT_169190</name>
</gene>
<name>A0A166B008_9AGAM</name>
<proteinExistence type="predicted"/>
<reference evidence="1 2" key="1">
    <citation type="journal article" date="2016" name="Mol. Biol. Evol.">
        <title>Comparative Genomics of Early-Diverging Mushroom-Forming Fungi Provides Insights into the Origins of Lignocellulose Decay Capabilities.</title>
        <authorList>
            <person name="Nagy L.G."/>
            <person name="Riley R."/>
            <person name="Tritt A."/>
            <person name="Adam C."/>
            <person name="Daum C."/>
            <person name="Floudas D."/>
            <person name="Sun H."/>
            <person name="Yadav J.S."/>
            <person name="Pangilinan J."/>
            <person name="Larsson K.H."/>
            <person name="Matsuura K."/>
            <person name="Barry K."/>
            <person name="Labutti K."/>
            <person name="Kuo R."/>
            <person name="Ohm R.A."/>
            <person name="Bhattacharya S.S."/>
            <person name="Shirouzu T."/>
            <person name="Yoshinaga Y."/>
            <person name="Martin F.M."/>
            <person name="Grigoriev I.V."/>
            <person name="Hibbett D.S."/>
        </authorList>
    </citation>
    <scope>NUCLEOTIDE SEQUENCE [LARGE SCALE GENOMIC DNA]</scope>
    <source>
        <strain evidence="1 2">CBS 109695</strain>
    </source>
</reference>
<sequence length="58" mass="6714">MRRIRRAYTYLQYRKIKHTNDVCDYRVGAGILRTECGNKYIRGSDEGGPHVSPLEADI</sequence>